<dbReference type="EMBL" id="FONL01000034">
    <property type="protein sequence ID" value="SFE90681.1"/>
    <property type="molecule type" value="Genomic_DNA"/>
</dbReference>
<evidence type="ECO:0000256" key="2">
    <source>
        <dbReference type="ARBA" id="ARBA00022692"/>
    </source>
</evidence>
<dbReference type="GO" id="GO:0098046">
    <property type="term" value="C:type V protein secretion system complex"/>
    <property type="evidence" value="ECO:0007669"/>
    <property type="project" value="TreeGrafter"/>
</dbReference>
<proteinExistence type="predicted"/>
<feature type="domain" description="Haemolysin activator HlyB C-terminal" evidence="5">
    <location>
        <begin position="253"/>
        <end position="546"/>
    </location>
</feature>
<dbReference type="PANTHER" id="PTHR34597:SF1">
    <property type="entry name" value="HEME_HEMOPEXIN TRANSPORTER PROTEIN HUXB"/>
    <property type="match status" value="1"/>
</dbReference>
<dbReference type="PANTHER" id="PTHR34597">
    <property type="entry name" value="SLR1661 PROTEIN"/>
    <property type="match status" value="1"/>
</dbReference>
<keyword evidence="1" id="KW-1134">Transmembrane beta strand</keyword>
<evidence type="ECO:0000259" key="5">
    <source>
        <dbReference type="Pfam" id="PF03865"/>
    </source>
</evidence>
<dbReference type="OrthoDB" id="290122at2"/>
<keyword evidence="2" id="KW-0812">Transmembrane</keyword>
<organism evidence="7 8">
    <name type="scientific">Succiniclasticum ruminis DSM 9236</name>
    <dbReference type="NCBI Taxonomy" id="1123323"/>
    <lineage>
        <taxon>Bacteria</taxon>
        <taxon>Bacillati</taxon>
        <taxon>Bacillota</taxon>
        <taxon>Negativicutes</taxon>
        <taxon>Acidaminococcales</taxon>
        <taxon>Acidaminococcaceae</taxon>
        <taxon>Succiniclasticum</taxon>
    </lineage>
</organism>
<protein>
    <submittedName>
        <fullName evidence="7">Hemolysin activation/secretion protein</fullName>
    </submittedName>
</protein>
<evidence type="ECO:0000256" key="4">
    <source>
        <dbReference type="SAM" id="MobiDB-lite"/>
    </source>
</evidence>
<dbReference type="InterPro" id="IPR051544">
    <property type="entry name" value="TPS_OM_transporter"/>
</dbReference>
<accession>A0A1I2EDX9</accession>
<reference evidence="7 8" key="1">
    <citation type="submission" date="2016-10" db="EMBL/GenBank/DDBJ databases">
        <authorList>
            <person name="de Groot N.N."/>
        </authorList>
    </citation>
    <scope>NUCLEOTIDE SEQUENCE [LARGE SCALE GENOMIC DNA]</scope>
    <source>
        <strain evidence="7 8">DSM 9236</strain>
    </source>
</reference>
<evidence type="ECO:0000256" key="1">
    <source>
        <dbReference type="ARBA" id="ARBA00022452"/>
    </source>
</evidence>
<keyword evidence="8" id="KW-1185">Reference proteome</keyword>
<feature type="compositionally biased region" description="Basic and acidic residues" evidence="4">
    <location>
        <begin position="84"/>
        <end position="97"/>
    </location>
</feature>
<evidence type="ECO:0000313" key="7">
    <source>
        <dbReference type="EMBL" id="SFE90681.1"/>
    </source>
</evidence>
<dbReference type="InterPro" id="IPR005565">
    <property type="entry name" value="Hemolysn_activator_HlyB_C"/>
</dbReference>
<dbReference type="Gene3D" id="3.10.20.310">
    <property type="entry name" value="membrane protein fhac"/>
    <property type="match status" value="1"/>
</dbReference>
<dbReference type="GO" id="GO:0008320">
    <property type="term" value="F:protein transmembrane transporter activity"/>
    <property type="evidence" value="ECO:0007669"/>
    <property type="project" value="TreeGrafter"/>
</dbReference>
<feature type="region of interest" description="Disordered" evidence="4">
    <location>
        <begin position="71"/>
        <end position="100"/>
    </location>
</feature>
<evidence type="ECO:0000256" key="3">
    <source>
        <dbReference type="ARBA" id="ARBA00023237"/>
    </source>
</evidence>
<keyword evidence="1" id="KW-0472">Membrane</keyword>
<dbReference type="Proteomes" id="UP000198896">
    <property type="component" value="Unassembled WGS sequence"/>
</dbReference>
<evidence type="ECO:0000313" key="8">
    <source>
        <dbReference type="Proteomes" id="UP000198896"/>
    </source>
</evidence>
<name>A0A1I2EDX9_9FIRM</name>
<keyword evidence="3" id="KW-0998">Cell outer membrane</keyword>
<dbReference type="STRING" id="1123323.SAMN05216245_1342"/>
<dbReference type="InterPro" id="IPR013686">
    <property type="entry name" value="Polypept-transport_assoc_ShlB"/>
</dbReference>
<dbReference type="AlphaFoldDB" id="A0A1I2EDX9"/>
<dbReference type="Pfam" id="PF03865">
    <property type="entry name" value="ShlB"/>
    <property type="match status" value="1"/>
</dbReference>
<sequence length="584" mass="64922">MMAKISAKVFVSKRLVISTLLTVSAFTPGVTSVLPANIAGLLPCEPVAWAAPLPSPGADSGAQLSRAREYMERQRVAQQMEEDQERKKAQVETEGQKPEQNVDQITFSLTKVDTDISEILTEQEINRITESYIGKTVSLQDLYDMTAAINKLYEEKGYAVCRAYLPPQRIHGGVVQIRLLEGKTGNVTVSGLRYTRKGYVTNRVKLEPGKVANTDALNDRLQRFNATNDVQLRILVHAGEQPGTTDYEIAALEPQHNQAVSLYVDNSGYESSGRWREGIFYAIRSLTGQRDALRMNYLRSEGTNMFGASYSLPVNNMGTMLDFDYGTNTTELIKGNLADTSGVKGHSYVAGLTLRHPLRVDEKRRDEVGIQFLHQKSQTDFGTKTNNYIKWVKDTRNSYVPYISFTHYGKSSVLYHKHAIAFTGLNNLAGTGDNYAIYRLDAIYQKRLNGGQMLSGRINAQLASDNKVMSSSDLFYIGGNGSVRGYEESFLSGTRGINASLSWMVPLDKKRLFNMFTFLDYGRVYGSPTTQAAVDHTLISTGLGLTASYKNFYSGLTLGIPLKREFTSGKVDKARIHFNCSLSF</sequence>
<dbReference type="Pfam" id="PF08479">
    <property type="entry name" value="POTRA_2"/>
    <property type="match status" value="1"/>
</dbReference>
<gene>
    <name evidence="7" type="ORF">SAMN05216245_1342</name>
</gene>
<dbReference type="GO" id="GO:0046819">
    <property type="term" value="P:protein secretion by the type V secretion system"/>
    <property type="evidence" value="ECO:0007669"/>
    <property type="project" value="TreeGrafter"/>
</dbReference>
<feature type="domain" description="Polypeptide-transport-associated ShlB-type" evidence="6">
    <location>
        <begin position="107"/>
        <end position="182"/>
    </location>
</feature>
<evidence type="ECO:0000259" key="6">
    <source>
        <dbReference type="Pfam" id="PF08479"/>
    </source>
</evidence>
<dbReference type="Gene3D" id="2.40.160.50">
    <property type="entry name" value="membrane protein fhac: a member of the omp85/tpsb transporter family"/>
    <property type="match status" value="1"/>
</dbReference>